<protein>
    <submittedName>
        <fullName evidence="3">QCT protein</fullName>
    </submittedName>
</protein>
<sequence>MILQSVPTEDYDEEENGLVSNSPRPPAKRKLPLKARRVTAADHRIPEEDEVSWKLVALGICCFLGVVAVGASLAVLSRLGQDAEGGLQGTLGNGATGVKPVLAVFGFTIGEESLEHALPTNNAVAWVAASLLKDHGHLLLSPYSPAQAAFAFEGAGIPDGNLVQSWRPAPRAPRLLRAKEPPNPRSLLRCSAGTYWT</sequence>
<dbReference type="Proteomes" id="UP000649617">
    <property type="component" value="Unassembled WGS sequence"/>
</dbReference>
<keyword evidence="2" id="KW-0472">Membrane</keyword>
<evidence type="ECO:0000313" key="3">
    <source>
        <dbReference type="EMBL" id="CAE7721645.1"/>
    </source>
</evidence>
<reference evidence="3" key="1">
    <citation type="submission" date="2021-02" db="EMBL/GenBank/DDBJ databases">
        <authorList>
            <person name="Dougan E. K."/>
            <person name="Rhodes N."/>
            <person name="Thang M."/>
            <person name="Chan C."/>
        </authorList>
    </citation>
    <scope>NUCLEOTIDE SEQUENCE</scope>
</reference>
<dbReference type="EMBL" id="CAJNIZ010045489">
    <property type="protein sequence ID" value="CAE7721645.1"/>
    <property type="molecule type" value="Genomic_DNA"/>
</dbReference>
<name>A0A812XCE8_SYMPI</name>
<feature type="transmembrane region" description="Helical" evidence="2">
    <location>
        <begin position="55"/>
        <end position="76"/>
    </location>
</feature>
<keyword evidence="2" id="KW-1133">Transmembrane helix</keyword>
<evidence type="ECO:0000256" key="1">
    <source>
        <dbReference type="SAM" id="MobiDB-lite"/>
    </source>
</evidence>
<dbReference type="AlphaFoldDB" id="A0A812XCE8"/>
<accession>A0A812XCE8</accession>
<gene>
    <name evidence="3" type="primary">QCT</name>
    <name evidence="3" type="ORF">SPIL2461_LOCUS20579</name>
</gene>
<keyword evidence="2" id="KW-0812">Transmembrane</keyword>
<feature type="region of interest" description="Disordered" evidence="1">
    <location>
        <begin position="1"/>
        <end position="33"/>
    </location>
</feature>
<evidence type="ECO:0000313" key="4">
    <source>
        <dbReference type="Proteomes" id="UP000649617"/>
    </source>
</evidence>
<proteinExistence type="predicted"/>
<dbReference type="OrthoDB" id="418859at2759"/>
<organism evidence="3 4">
    <name type="scientific">Symbiodinium pilosum</name>
    <name type="common">Dinoflagellate</name>
    <dbReference type="NCBI Taxonomy" id="2952"/>
    <lineage>
        <taxon>Eukaryota</taxon>
        <taxon>Sar</taxon>
        <taxon>Alveolata</taxon>
        <taxon>Dinophyceae</taxon>
        <taxon>Suessiales</taxon>
        <taxon>Symbiodiniaceae</taxon>
        <taxon>Symbiodinium</taxon>
    </lineage>
</organism>
<evidence type="ECO:0000256" key="2">
    <source>
        <dbReference type="SAM" id="Phobius"/>
    </source>
</evidence>
<comment type="caution">
    <text evidence="3">The sequence shown here is derived from an EMBL/GenBank/DDBJ whole genome shotgun (WGS) entry which is preliminary data.</text>
</comment>
<keyword evidence="4" id="KW-1185">Reference proteome</keyword>